<dbReference type="PANTHER" id="PTHR33490:SF12">
    <property type="entry name" value="BLL5557 PROTEIN"/>
    <property type="match status" value="1"/>
</dbReference>
<evidence type="ECO:0000313" key="2">
    <source>
        <dbReference type="EMBL" id="BCX49584.1"/>
    </source>
</evidence>
<protein>
    <submittedName>
        <fullName evidence="2">Transglutaminase</fullName>
    </submittedName>
</protein>
<accession>A0ABM7RIM0</accession>
<dbReference type="EMBL" id="AP024702">
    <property type="protein sequence ID" value="BCX49584.1"/>
    <property type="molecule type" value="Genomic_DNA"/>
</dbReference>
<organism evidence="2 3">
    <name type="scientific">Haloferula helveola</name>
    <dbReference type="NCBI Taxonomy" id="490095"/>
    <lineage>
        <taxon>Bacteria</taxon>
        <taxon>Pseudomonadati</taxon>
        <taxon>Verrucomicrobiota</taxon>
        <taxon>Verrucomicrobiia</taxon>
        <taxon>Verrucomicrobiales</taxon>
        <taxon>Verrucomicrobiaceae</taxon>
        <taxon>Haloferula</taxon>
    </lineage>
</organism>
<dbReference type="RefSeq" id="WP_338686250.1">
    <property type="nucleotide sequence ID" value="NZ_AP024702.1"/>
</dbReference>
<dbReference type="Gene3D" id="2.60.40.2250">
    <property type="match status" value="1"/>
</dbReference>
<sequence length="280" mass="31015">MAFHIQAELRYTIQQRSTMLLNLHALSTTNQILSDERFTITQGATCEFLPQQPGESRFARLDTGDLDHLLITYEVKAETNPGSRLIRQISSIPVGGMQRSHLPFLFPSRYCQSDRLGRLANRRFGHINHPLAQARAISDWVFDNIEYVPGTSDATTSACDTITQRAGVCRDFAHLAIALCRALSIPARYFAGYACNMQPPDFHACFEACVGNQWFIFDPTRLSSPNGLIRIATGRDAADAAVATIFGAMQLETQMVSCTADRFTPLGQSELDGKAILLEP</sequence>
<dbReference type="SMART" id="SM00460">
    <property type="entry name" value="TGc"/>
    <property type="match status" value="1"/>
</dbReference>
<keyword evidence="3" id="KW-1185">Reference proteome</keyword>
<name>A0ABM7RIM0_9BACT</name>
<reference evidence="2 3" key="1">
    <citation type="submission" date="2021-06" db="EMBL/GenBank/DDBJ databases">
        <title>Complete genome of Haloferula helveola possessing various polysaccharide degrading enzymes.</title>
        <authorList>
            <person name="Takami H."/>
            <person name="Huang C."/>
            <person name="Hamasaki K."/>
        </authorList>
    </citation>
    <scope>NUCLEOTIDE SEQUENCE [LARGE SCALE GENOMIC DNA]</scope>
    <source>
        <strain evidence="2 3">CN-1</strain>
    </source>
</reference>
<dbReference type="InterPro" id="IPR048930">
    <property type="entry name" value="Bact_transglu_N_2"/>
</dbReference>
<evidence type="ECO:0000259" key="1">
    <source>
        <dbReference type="SMART" id="SM00460"/>
    </source>
</evidence>
<dbReference type="Pfam" id="PF01841">
    <property type="entry name" value="Transglut_core"/>
    <property type="match status" value="1"/>
</dbReference>
<dbReference type="Pfam" id="PF21295">
    <property type="entry name" value="Bact_transglu_N_2"/>
    <property type="match status" value="1"/>
</dbReference>
<dbReference type="Gene3D" id="3.10.620.30">
    <property type="match status" value="1"/>
</dbReference>
<dbReference type="PANTHER" id="PTHR33490">
    <property type="entry name" value="BLR5614 PROTEIN-RELATED"/>
    <property type="match status" value="1"/>
</dbReference>
<dbReference type="InterPro" id="IPR038765">
    <property type="entry name" value="Papain-like_cys_pep_sf"/>
</dbReference>
<dbReference type="Proteomes" id="UP001374893">
    <property type="component" value="Chromosome"/>
</dbReference>
<proteinExistence type="predicted"/>
<evidence type="ECO:0000313" key="3">
    <source>
        <dbReference type="Proteomes" id="UP001374893"/>
    </source>
</evidence>
<dbReference type="InterPro" id="IPR002931">
    <property type="entry name" value="Transglutaminase-like"/>
</dbReference>
<gene>
    <name evidence="2" type="ORF">HAHE_34920</name>
</gene>
<dbReference type="SUPFAM" id="SSF54001">
    <property type="entry name" value="Cysteine proteinases"/>
    <property type="match status" value="1"/>
</dbReference>
<feature type="domain" description="Transglutaminase-like" evidence="1">
    <location>
        <begin position="161"/>
        <end position="221"/>
    </location>
</feature>